<keyword evidence="2" id="KW-0472">Membrane</keyword>
<reference evidence="3 4" key="1">
    <citation type="journal article" date="2013" name="Sci. Rep.">
        <title>Extraordinary expansion of a Sorangium cellulosum genome from an alkaline milieu.</title>
        <authorList>
            <person name="Han K."/>
            <person name="Li Z.F."/>
            <person name="Peng R."/>
            <person name="Zhu L.P."/>
            <person name="Zhou T."/>
            <person name="Wang L.G."/>
            <person name="Li S.G."/>
            <person name="Zhang X.B."/>
            <person name="Hu W."/>
            <person name="Wu Z.H."/>
            <person name="Qin N."/>
            <person name="Li Y.Z."/>
        </authorList>
    </citation>
    <scope>NUCLEOTIDE SEQUENCE [LARGE SCALE GENOMIC DNA]</scope>
    <source>
        <strain evidence="3 4">So0157-2</strain>
    </source>
</reference>
<feature type="region of interest" description="Disordered" evidence="1">
    <location>
        <begin position="215"/>
        <end position="240"/>
    </location>
</feature>
<dbReference type="EMBL" id="CP003969">
    <property type="protein sequence ID" value="AGP38650.1"/>
    <property type="molecule type" value="Genomic_DNA"/>
</dbReference>
<feature type="transmembrane region" description="Helical" evidence="2">
    <location>
        <begin position="47"/>
        <end position="66"/>
    </location>
</feature>
<gene>
    <name evidence="3" type="ORF">SCE1572_31725</name>
</gene>
<dbReference type="RefSeq" id="WP_020738249.1">
    <property type="nucleotide sequence ID" value="NC_021658.1"/>
</dbReference>
<keyword evidence="2" id="KW-0812">Transmembrane</keyword>
<dbReference type="eggNOG" id="ENOG5030SQG">
    <property type="taxonomic scope" value="Bacteria"/>
</dbReference>
<proteinExistence type="predicted"/>
<sequence>MAASILAVQDASAEPKDDGLKEQVELCNKNVEYFQSRVDSVVTWSNVFMIAGALISATGSALAGFLNSASRRKAAAIVGALGAVLTVTPKALPDKEKLLASLGAAEKHRLVGMKIRNQFQFARPGESLVDAQKYVSARFTDCASLEPPQGVPELPSLASVSPVESSAPVAEPQPMLMPSAAPAPSVSSTLTVPFPAATTTAGASASSVPFVAQSLGADGASSSPPRKPPIQIIDLNDPTR</sequence>
<evidence type="ECO:0008006" key="5">
    <source>
        <dbReference type="Google" id="ProtNLM"/>
    </source>
</evidence>
<dbReference type="OrthoDB" id="5525796at2"/>
<dbReference type="KEGG" id="scu:SCE1572_31725"/>
<evidence type="ECO:0000256" key="2">
    <source>
        <dbReference type="SAM" id="Phobius"/>
    </source>
</evidence>
<name>S4Y378_SORCE</name>
<feature type="compositionally biased region" description="Low complexity" evidence="1">
    <location>
        <begin position="165"/>
        <end position="188"/>
    </location>
</feature>
<dbReference type="AlphaFoldDB" id="S4Y378"/>
<organism evidence="3 4">
    <name type="scientific">Sorangium cellulosum So0157-2</name>
    <dbReference type="NCBI Taxonomy" id="1254432"/>
    <lineage>
        <taxon>Bacteria</taxon>
        <taxon>Pseudomonadati</taxon>
        <taxon>Myxococcota</taxon>
        <taxon>Polyangia</taxon>
        <taxon>Polyangiales</taxon>
        <taxon>Polyangiaceae</taxon>
        <taxon>Sorangium</taxon>
    </lineage>
</organism>
<keyword evidence="2" id="KW-1133">Transmembrane helix</keyword>
<evidence type="ECO:0000313" key="3">
    <source>
        <dbReference type="EMBL" id="AGP38650.1"/>
    </source>
</evidence>
<accession>S4Y378</accession>
<feature type="region of interest" description="Disordered" evidence="1">
    <location>
        <begin position="165"/>
        <end position="191"/>
    </location>
</feature>
<dbReference type="Proteomes" id="UP000014803">
    <property type="component" value="Chromosome"/>
</dbReference>
<evidence type="ECO:0000256" key="1">
    <source>
        <dbReference type="SAM" id="MobiDB-lite"/>
    </source>
</evidence>
<dbReference type="HOGENOM" id="CLU_1155793_0_0_7"/>
<evidence type="ECO:0000313" key="4">
    <source>
        <dbReference type="Proteomes" id="UP000014803"/>
    </source>
</evidence>
<protein>
    <recommendedName>
        <fullName evidence="5">SMODS and SLOG-associating 2TM effector domain-containing protein</fullName>
    </recommendedName>
</protein>